<keyword evidence="5" id="KW-0862">Zinc</keyword>
<keyword evidence="5" id="KW-0479">Metal-binding</keyword>
<keyword evidence="4" id="KW-0472">Membrane</keyword>
<organism evidence="6 7">
    <name type="scientific">Nocardioides lianchengensis</name>
    <dbReference type="NCBI Taxonomy" id="1045774"/>
    <lineage>
        <taxon>Bacteria</taxon>
        <taxon>Bacillati</taxon>
        <taxon>Actinomycetota</taxon>
        <taxon>Actinomycetes</taxon>
        <taxon>Propionibacteriales</taxon>
        <taxon>Nocardioidaceae</taxon>
        <taxon>Nocardioides</taxon>
    </lineage>
</organism>
<gene>
    <name evidence="6" type="ORF">SAMN05421872_108215</name>
</gene>
<keyword evidence="3" id="KW-1133">Transmembrane helix</keyword>
<dbReference type="Pfam" id="PF03006">
    <property type="entry name" value="HlyIII"/>
    <property type="match status" value="1"/>
</dbReference>
<keyword evidence="2" id="KW-0812">Transmembrane</keyword>
<reference evidence="6 7" key="1">
    <citation type="submission" date="2016-10" db="EMBL/GenBank/DDBJ databases">
        <authorList>
            <person name="de Groot N.N."/>
        </authorList>
    </citation>
    <scope>NUCLEOTIDE SEQUENCE [LARGE SCALE GENOMIC DNA]</scope>
    <source>
        <strain evidence="6 7">CGMCC 4.6858</strain>
    </source>
</reference>
<evidence type="ECO:0000256" key="3">
    <source>
        <dbReference type="ARBA" id="ARBA00022989"/>
    </source>
</evidence>
<evidence type="ECO:0000313" key="7">
    <source>
        <dbReference type="Proteomes" id="UP000199034"/>
    </source>
</evidence>
<feature type="binding site" evidence="5">
    <location>
        <position position="80"/>
    </location>
    <ligand>
        <name>Zn(2+)</name>
        <dbReference type="ChEBI" id="CHEBI:29105"/>
    </ligand>
</feature>
<name>A0A1G6V6T0_9ACTN</name>
<evidence type="ECO:0000256" key="2">
    <source>
        <dbReference type="ARBA" id="ARBA00022692"/>
    </source>
</evidence>
<feature type="binding site" evidence="5">
    <location>
        <position position="219"/>
    </location>
    <ligand>
        <name>Zn(2+)</name>
        <dbReference type="ChEBI" id="CHEBI:29105"/>
    </ligand>
</feature>
<proteinExistence type="predicted"/>
<evidence type="ECO:0000313" key="6">
    <source>
        <dbReference type="EMBL" id="SDD49332.1"/>
    </source>
</evidence>
<dbReference type="GO" id="GO:0046872">
    <property type="term" value="F:metal ion binding"/>
    <property type="evidence" value="ECO:0007669"/>
    <property type="project" value="UniProtKB-KW"/>
</dbReference>
<dbReference type="AlphaFoldDB" id="A0A1G6V6T0"/>
<comment type="subcellular location">
    <subcellularLocation>
        <location evidence="1">Membrane</location>
        <topology evidence="1">Multi-pass membrane protein</topology>
    </subcellularLocation>
</comment>
<dbReference type="RefSeq" id="WP_244509434.1">
    <property type="nucleotide sequence ID" value="NZ_FMZM01000008.1"/>
</dbReference>
<dbReference type="Proteomes" id="UP000199034">
    <property type="component" value="Unassembled WGS sequence"/>
</dbReference>
<dbReference type="PANTHER" id="PTHR20855">
    <property type="entry name" value="ADIPOR/PROGESTIN RECEPTOR-RELATED"/>
    <property type="match status" value="1"/>
</dbReference>
<evidence type="ECO:0000256" key="4">
    <source>
        <dbReference type="ARBA" id="ARBA00023136"/>
    </source>
</evidence>
<protein>
    <submittedName>
        <fullName evidence="6">Hemolysin III</fullName>
    </submittedName>
</protein>
<dbReference type="InterPro" id="IPR004254">
    <property type="entry name" value="AdipoR/HlyIII-related"/>
</dbReference>
<dbReference type="EMBL" id="FMZM01000008">
    <property type="protein sequence ID" value="SDD49332.1"/>
    <property type="molecule type" value="Genomic_DNA"/>
</dbReference>
<feature type="binding site" evidence="5">
    <location>
        <position position="215"/>
    </location>
    <ligand>
        <name>Zn(2+)</name>
        <dbReference type="ChEBI" id="CHEBI:29105"/>
    </ligand>
</feature>
<sequence length="241" mass="26628">MAKAMNDVRAGIEHLGESLHETLEELKPKLRGWLHLGIAPLTLAGGIVLISLSPDTLTRVGSAVFTASALILFTVSAIYHTGTWSPRTWAFLRRFDHSNIFVLIAGSYTPFSLIFLEGTQRTVLLSVVWTGAILGVLFRVFWTDAPRWLYTPIYIAMGWAAIFFIPGFLEGARTFGGVGIAAFVMIVVGGALYTLGGVVYGFKRPNPWPRWFGFHEVFHTFTILAFVSHYVGVSLATYAVR</sequence>
<evidence type="ECO:0000256" key="5">
    <source>
        <dbReference type="PIRSR" id="PIRSR604254-1"/>
    </source>
</evidence>
<dbReference type="PANTHER" id="PTHR20855:SF3">
    <property type="entry name" value="LD03007P"/>
    <property type="match status" value="1"/>
</dbReference>
<keyword evidence="7" id="KW-1185">Reference proteome</keyword>
<dbReference type="STRING" id="1045774.SAMN05421872_108215"/>
<evidence type="ECO:0000256" key="1">
    <source>
        <dbReference type="ARBA" id="ARBA00004141"/>
    </source>
</evidence>
<accession>A0A1G6V6T0</accession>
<dbReference type="GO" id="GO:0016020">
    <property type="term" value="C:membrane"/>
    <property type="evidence" value="ECO:0007669"/>
    <property type="project" value="UniProtKB-SubCell"/>
</dbReference>